<dbReference type="Proteomes" id="UP000766336">
    <property type="component" value="Unassembled WGS sequence"/>
</dbReference>
<gene>
    <name evidence="1" type="ORF">KHU32_14485</name>
</gene>
<comment type="caution">
    <text evidence="1">The sequence shown here is derived from an EMBL/GenBank/DDBJ whole genome shotgun (WGS) entry which is preliminary data.</text>
</comment>
<name>A0ABS5QEN3_9PROT</name>
<evidence type="ECO:0000313" key="2">
    <source>
        <dbReference type="Proteomes" id="UP000766336"/>
    </source>
</evidence>
<keyword evidence="2" id="KW-1185">Reference proteome</keyword>
<dbReference type="EMBL" id="JAHCDA010000002">
    <property type="protein sequence ID" value="MBS7812157.1"/>
    <property type="molecule type" value="Genomic_DNA"/>
</dbReference>
<dbReference type="RefSeq" id="WP_213670786.1">
    <property type="nucleotide sequence ID" value="NZ_JAHCDA010000002.1"/>
</dbReference>
<proteinExistence type="predicted"/>
<organism evidence="1 2">
    <name type="scientific">Roseococcus pinisoli</name>
    <dbReference type="NCBI Taxonomy" id="2835040"/>
    <lineage>
        <taxon>Bacteria</taxon>
        <taxon>Pseudomonadati</taxon>
        <taxon>Pseudomonadota</taxon>
        <taxon>Alphaproteobacteria</taxon>
        <taxon>Acetobacterales</taxon>
        <taxon>Roseomonadaceae</taxon>
        <taxon>Roseococcus</taxon>
    </lineage>
</organism>
<protein>
    <submittedName>
        <fullName evidence="1">Uncharacterized protein</fullName>
    </submittedName>
</protein>
<accession>A0ABS5QEN3</accession>
<reference evidence="1 2" key="1">
    <citation type="submission" date="2021-05" db="EMBL/GenBank/DDBJ databases">
        <title>Roseococcus sp. XZZS9, whole genome shotgun sequencing project.</title>
        <authorList>
            <person name="Zhao G."/>
            <person name="Shen L."/>
        </authorList>
    </citation>
    <scope>NUCLEOTIDE SEQUENCE [LARGE SCALE GENOMIC DNA]</scope>
    <source>
        <strain evidence="1 2">XZZS9</strain>
    </source>
</reference>
<sequence>MPLAEPNRADASALSAFVALAGPSLWRRRLLDLGARAQPGTLAGRAAQQRHILELILGRLDRPEAMAKAGRAERLVLGFAREVTDLAKSLPDTGRKRLKSMFAEGLAGEANLLPLFHLVRTASLLRARGFEVRFEGLIDGARHDLLIERGGTATEVVCETVSAEEGRPLHRGHWATLVDRVNPELQTWLAAHPGRYILKMTLPEGVSDQTRLAELHARISTMLANERRQDSSAEAVFKLDPLVLAGAQAASDPQRALPARLRQVFGVEAHLAVTADPASGSIFVMAARAGRENAISQVVAKRLASTAEARLSGSQPGILAVFLDDLEAAEWHSLRDTLELEGAVRRFLTVPVAKRVVAVTCTTRQEFFGAGTSVPEGELRFRNPGHPAAKLAGLEPAISSN</sequence>
<evidence type="ECO:0000313" key="1">
    <source>
        <dbReference type="EMBL" id="MBS7812157.1"/>
    </source>
</evidence>